<dbReference type="eggNOG" id="COG0697">
    <property type="taxonomic scope" value="Bacteria"/>
</dbReference>
<feature type="transmembrane region" description="Helical" evidence="5">
    <location>
        <begin position="170"/>
        <end position="190"/>
    </location>
</feature>
<dbReference type="Proteomes" id="UP000007883">
    <property type="component" value="Chromosome"/>
</dbReference>
<evidence type="ECO:0000256" key="1">
    <source>
        <dbReference type="ARBA" id="ARBA00004141"/>
    </source>
</evidence>
<feature type="transmembrane region" description="Helical" evidence="5">
    <location>
        <begin position="231"/>
        <end position="252"/>
    </location>
</feature>
<dbReference type="PANTHER" id="PTHR32322:SF9">
    <property type="entry name" value="AMINO-ACID METABOLITE EFFLUX PUMP-RELATED"/>
    <property type="match status" value="1"/>
</dbReference>
<dbReference type="Gene3D" id="1.10.3730.20">
    <property type="match status" value="2"/>
</dbReference>
<dbReference type="Pfam" id="PF00892">
    <property type="entry name" value="EamA"/>
    <property type="match status" value="2"/>
</dbReference>
<dbReference type="InterPro" id="IPR000620">
    <property type="entry name" value="EamA_dom"/>
</dbReference>
<dbReference type="PATRIC" id="fig|983917.3.peg.4537"/>
<dbReference type="EMBL" id="AP012320">
    <property type="protein sequence ID" value="BAL97988.1"/>
    <property type="molecule type" value="Genomic_DNA"/>
</dbReference>
<dbReference type="InterPro" id="IPR050638">
    <property type="entry name" value="AA-Vitamin_Transporters"/>
</dbReference>
<feature type="domain" description="EamA" evidence="6">
    <location>
        <begin position="6"/>
        <end position="129"/>
    </location>
</feature>
<dbReference type="SUPFAM" id="SSF103481">
    <property type="entry name" value="Multidrug resistance efflux transporter EmrE"/>
    <property type="match status" value="2"/>
</dbReference>
<reference evidence="7 8" key="1">
    <citation type="journal article" date="2012" name="J. Bacteriol.">
        <title>Complete genome sequence of phototrophic betaproteobacterium Rubrivivax gelatinosus IL144.</title>
        <authorList>
            <person name="Nagashima S."/>
            <person name="Kamimura A."/>
            <person name="Shimizu T."/>
            <person name="Nakamura-isaki S."/>
            <person name="Aono E."/>
            <person name="Sakamoto K."/>
            <person name="Ichikawa N."/>
            <person name="Nakazawa H."/>
            <person name="Sekine M."/>
            <person name="Yamazaki S."/>
            <person name="Fujita N."/>
            <person name="Shimada K."/>
            <person name="Hanada S."/>
            <person name="Nagashima K.V.P."/>
        </authorList>
    </citation>
    <scope>NUCLEOTIDE SEQUENCE [LARGE SCALE GENOMIC DNA]</scope>
    <source>
        <strain evidence="8">NBRC 100245 / IL144</strain>
    </source>
</reference>
<evidence type="ECO:0000256" key="2">
    <source>
        <dbReference type="ARBA" id="ARBA00022692"/>
    </source>
</evidence>
<feature type="transmembrane region" description="Helical" evidence="5">
    <location>
        <begin position="101"/>
        <end position="132"/>
    </location>
</feature>
<dbReference type="KEGG" id="rge:RGE_46550"/>
<name>I0HYA1_RUBGI</name>
<dbReference type="InterPro" id="IPR037185">
    <property type="entry name" value="EmrE-like"/>
</dbReference>
<dbReference type="HOGENOM" id="CLU_060016_3_0_4"/>
<proteinExistence type="predicted"/>
<feature type="transmembrane region" description="Helical" evidence="5">
    <location>
        <begin position="206"/>
        <end position="225"/>
    </location>
</feature>
<accession>I0HYA1</accession>
<evidence type="ECO:0000256" key="3">
    <source>
        <dbReference type="ARBA" id="ARBA00022989"/>
    </source>
</evidence>
<dbReference type="STRING" id="983917.RGE_46550"/>
<evidence type="ECO:0000256" key="5">
    <source>
        <dbReference type="SAM" id="Phobius"/>
    </source>
</evidence>
<evidence type="ECO:0000259" key="6">
    <source>
        <dbReference type="Pfam" id="PF00892"/>
    </source>
</evidence>
<protein>
    <submittedName>
        <fullName evidence="7">Putative transmembrane protein</fullName>
    </submittedName>
</protein>
<dbReference type="AlphaFoldDB" id="I0HYA1"/>
<keyword evidence="3 5" id="KW-1133">Transmembrane helix</keyword>
<evidence type="ECO:0000256" key="4">
    <source>
        <dbReference type="ARBA" id="ARBA00023136"/>
    </source>
</evidence>
<keyword evidence="2 5" id="KW-0812">Transmembrane</keyword>
<dbReference type="RefSeq" id="WP_014430836.1">
    <property type="nucleotide sequence ID" value="NC_017075.1"/>
</dbReference>
<organism evidence="7 8">
    <name type="scientific">Rubrivivax gelatinosus (strain NBRC 100245 / IL144)</name>
    <dbReference type="NCBI Taxonomy" id="983917"/>
    <lineage>
        <taxon>Bacteria</taxon>
        <taxon>Pseudomonadati</taxon>
        <taxon>Pseudomonadota</taxon>
        <taxon>Betaproteobacteria</taxon>
        <taxon>Burkholderiales</taxon>
        <taxon>Sphaerotilaceae</taxon>
        <taxon>Rubrivivax</taxon>
    </lineage>
</organism>
<comment type="subcellular location">
    <subcellularLocation>
        <location evidence="1">Membrane</location>
        <topology evidence="1">Multi-pass membrane protein</topology>
    </subcellularLocation>
</comment>
<feature type="transmembrane region" description="Helical" evidence="5">
    <location>
        <begin position="139"/>
        <end position="158"/>
    </location>
</feature>
<feature type="transmembrane region" description="Helical" evidence="5">
    <location>
        <begin position="30"/>
        <end position="52"/>
    </location>
</feature>
<feature type="domain" description="EamA" evidence="6">
    <location>
        <begin position="141"/>
        <end position="274"/>
    </location>
</feature>
<evidence type="ECO:0000313" key="8">
    <source>
        <dbReference type="Proteomes" id="UP000007883"/>
    </source>
</evidence>
<gene>
    <name evidence="7" type="ordered locus">RGE_46550</name>
</gene>
<dbReference type="PANTHER" id="PTHR32322">
    <property type="entry name" value="INNER MEMBRANE TRANSPORTER"/>
    <property type="match status" value="1"/>
</dbReference>
<sequence>MSGAVLALVLLAAALHASWNAVVKGGQDKLLNSVAVATAAALIAALLLPLLVLPPRAAWPFIAASGLLHVAYYVLVARAYAAADMAVAYPVMRGSAPLLVALSSAAVLLEPLGLTAWVGVALLCAGILGFAVAARGHGVAGLGYALLNAVVIAAYTVVDGLGARLSGRPLAYTLCVLLAGGAPLALWALARRRPAALALLRTRWRPLLLAGAGTIVSYALVLWAMTQAPVALVAALRECSIVFAMLLSALFLRERLAPPRLAAAALVLAGVVALRMA</sequence>
<keyword evidence="4 5" id="KW-0472">Membrane</keyword>
<feature type="transmembrane region" description="Helical" evidence="5">
    <location>
        <begin position="59"/>
        <end position="81"/>
    </location>
</feature>
<evidence type="ECO:0000313" key="7">
    <source>
        <dbReference type="EMBL" id="BAL97988.1"/>
    </source>
</evidence>
<dbReference type="GO" id="GO:0016020">
    <property type="term" value="C:membrane"/>
    <property type="evidence" value="ECO:0007669"/>
    <property type="project" value="UniProtKB-SubCell"/>
</dbReference>
<keyword evidence="8" id="KW-1185">Reference proteome</keyword>